<keyword evidence="9" id="KW-1185">Reference proteome</keyword>
<evidence type="ECO:0000256" key="1">
    <source>
        <dbReference type="ARBA" id="ARBA00023224"/>
    </source>
</evidence>
<sequence>MSSTITKPRGWMWGRVATKITLISVFFVVALGAIIWFTAEAVNAQENDARIIQFVGRQRMLQKQHVIEVLLLMQGKTTRAALDETRALWRDTQDKLINGGEVQVRMGSTERTRIPAAADPVLLSRLEKQRDNIEEAIKKADALLKLAPESPEYAVVLQELQELDEVMQALGSENAHGFTQLLLDKINDLVDAEVTIGIIVSAAGFLFGWIISREISKPLQQVVRSAQAIAEGNLRIDKLNLDRADEVGMLGEAFDHMLDNLKGLSGQIAGVTENVNSATAEILASTQQQAASTREQAATVQEVTTTMQEITQSGTEITDRVKQVAASAEAASTASSSGIAAVQNTNRLMENVRQQVEEVALKIVSLSEKTQVIGEIINTVNDIAEQSNLLALNASIEAASAGEQGSRFSVVAGEMRNLAERAKESTVQVSSILSDIQKGINSSVMLAEEAVKRSESGKHQSEVAEKTIHQMMQTTVDSINAFQQIIGATSQQQIGFDQVAQGMRDIRMAAEQNAVGTGQLEQALSNLNVLSSQLRLAVSRYQV</sequence>
<organism evidence="8 9">
    <name type="scientific">Phragmitibacter flavus</name>
    <dbReference type="NCBI Taxonomy" id="2576071"/>
    <lineage>
        <taxon>Bacteria</taxon>
        <taxon>Pseudomonadati</taxon>
        <taxon>Verrucomicrobiota</taxon>
        <taxon>Verrucomicrobiia</taxon>
        <taxon>Verrucomicrobiales</taxon>
        <taxon>Verrucomicrobiaceae</taxon>
        <taxon>Phragmitibacter</taxon>
    </lineage>
</organism>
<evidence type="ECO:0000259" key="7">
    <source>
        <dbReference type="PROSITE" id="PS50885"/>
    </source>
</evidence>
<evidence type="ECO:0000313" key="8">
    <source>
        <dbReference type="EMBL" id="TLD68822.1"/>
    </source>
</evidence>
<dbReference type="GO" id="GO:0004888">
    <property type="term" value="F:transmembrane signaling receptor activity"/>
    <property type="evidence" value="ECO:0007669"/>
    <property type="project" value="InterPro"/>
</dbReference>
<evidence type="ECO:0000256" key="2">
    <source>
        <dbReference type="ARBA" id="ARBA00029447"/>
    </source>
</evidence>
<dbReference type="Pfam" id="PF00672">
    <property type="entry name" value="HAMP"/>
    <property type="match status" value="1"/>
</dbReference>
<dbReference type="OrthoDB" id="2489132at2"/>
<dbReference type="PROSITE" id="PS50111">
    <property type="entry name" value="CHEMOTAXIS_TRANSDUC_2"/>
    <property type="match status" value="1"/>
</dbReference>
<dbReference type="Gene3D" id="1.10.287.950">
    <property type="entry name" value="Methyl-accepting chemotaxis protein"/>
    <property type="match status" value="1"/>
</dbReference>
<dbReference type="PANTHER" id="PTHR32089">
    <property type="entry name" value="METHYL-ACCEPTING CHEMOTAXIS PROTEIN MCPB"/>
    <property type="match status" value="1"/>
</dbReference>
<gene>
    <name evidence="8" type="ORF">FEM03_21045</name>
</gene>
<feature type="transmembrane region" description="Helical" evidence="5">
    <location>
        <begin position="20"/>
        <end position="39"/>
    </location>
</feature>
<dbReference type="InterPro" id="IPR004090">
    <property type="entry name" value="Chemotax_Me-accpt_rcpt"/>
</dbReference>
<dbReference type="AlphaFoldDB" id="A0A5R8K921"/>
<dbReference type="Proteomes" id="UP000306196">
    <property type="component" value="Unassembled WGS sequence"/>
</dbReference>
<dbReference type="GO" id="GO:0007165">
    <property type="term" value="P:signal transduction"/>
    <property type="evidence" value="ECO:0007669"/>
    <property type="project" value="UniProtKB-KW"/>
</dbReference>
<dbReference type="PRINTS" id="PR00260">
    <property type="entry name" value="CHEMTRNSDUCR"/>
</dbReference>
<dbReference type="InterPro" id="IPR004089">
    <property type="entry name" value="MCPsignal_dom"/>
</dbReference>
<evidence type="ECO:0000313" key="9">
    <source>
        <dbReference type="Proteomes" id="UP000306196"/>
    </source>
</evidence>
<dbReference type="GO" id="GO:0016020">
    <property type="term" value="C:membrane"/>
    <property type="evidence" value="ECO:0007669"/>
    <property type="project" value="InterPro"/>
</dbReference>
<dbReference type="PANTHER" id="PTHR32089:SF112">
    <property type="entry name" value="LYSOZYME-LIKE PROTEIN-RELATED"/>
    <property type="match status" value="1"/>
</dbReference>
<name>A0A5R8K921_9BACT</name>
<dbReference type="SMART" id="SM00304">
    <property type="entry name" value="HAMP"/>
    <property type="match status" value="1"/>
</dbReference>
<dbReference type="SMART" id="SM00283">
    <property type="entry name" value="MA"/>
    <property type="match status" value="1"/>
</dbReference>
<dbReference type="PROSITE" id="PS50885">
    <property type="entry name" value="HAMP"/>
    <property type="match status" value="1"/>
</dbReference>
<keyword evidence="1 3" id="KW-0807">Transducer</keyword>
<evidence type="ECO:0000256" key="3">
    <source>
        <dbReference type="PROSITE-ProRule" id="PRU00284"/>
    </source>
</evidence>
<dbReference type="CDD" id="cd06225">
    <property type="entry name" value="HAMP"/>
    <property type="match status" value="1"/>
</dbReference>
<accession>A0A5R8K921</accession>
<dbReference type="SUPFAM" id="SSF58104">
    <property type="entry name" value="Methyl-accepting chemotaxis protein (MCP) signaling domain"/>
    <property type="match status" value="1"/>
</dbReference>
<protein>
    <submittedName>
        <fullName evidence="8">HAMP domain-containing protein</fullName>
    </submittedName>
</protein>
<feature type="domain" description="HAMP" evidence="7">
    <location>
        <begin position="213"/>
        <end position="266"/>
    </location>
</feature>
<dbReference type="GO" id="GO:0006935">
    <property type="term" value="P:chemotaxis"/>
    <property type="evidence" value="ECO:0007669"/>
    <property type="project" value="InterPro"/>
</dbReference>
<comment type="similarity">
    <text evidence="2">Belongs to the methyl-accepting chemotaxis (MCP) protein family.</text>
</comment>
<feature type="domain" description="Methyl-accepting transducer" evidence="6">
    <location>
        <begin position="271"/>
        <end position="507"/>
    </location>
</feature>
<comment type="caution">
    <text evidence="8">The sequence shown here is derived from an EMBL/GenBank/DDBJ whole genome shotgun (WGS) entry which is preliminary data.</text>
</comment>
<evidence type="ECO:0000256" key="5">
    <source>
        <dbReference type="SAM" id="Phobius"/>
    </source>
</evidence>
<dbReference type="InterPro" id="IPR003660">
    <property type="entry name" value="HAMP_dom"/>
</dbReference>
<keyword evidence="5" id="KW-0472">Membrane</keyword>
<reference evidence="8 9" key="1">
    <citation type="submission" date="2019-05" db="EMBL/GenBank/DDBJ databases">
        <title>Verrucobacter flavum gen. nov., sp. nov. a new member of the family Verrucomicrobiaceae.</title>
        <authorList>
            <person name="Szuroczki S."/>
            <person name="Abbaszade G."/>
            <person name="Szabo A."/>
            <person name="Felfoldi T."/>
            <person name="Schumann P."/>
            <person name="Boka K."/>
            <person name="Keki Z."/>
            <person name="Toumi M."/>
            <person name="Toth E."/>
        </authorList>
    </citation>
    <scope>NUCLEOTIDE SEQUENCE [LARGE SCALE GENOMIC DNA]</scope>
    <source>
        <strain evidence="8 9">MG-N-17</strain>
    </source>
</reference>
<evidence type="ECO:0000259" key="6">
    <source>
        <dbReference type="PROSITE" id="PS50111"/>
    </source>
</evidence>
<dbReference type="RefSeq" id="WP_138088283.1">
    <property type="nucleotide sequence ID" value="NZ_VAUV01000019.1"/>
</dbReference>
<dbReference type="Pfam" id="PF00015">
    <property type="entry name" value="MCPsignal"/>
    <property type="match status" value="1"/>
</dbReference>
<proteinExistence type="inferred from homology"/>
<dbReference type="EMBL" id="VAUV01000019">
    <property type="protein sequence ID" value="TLD68822.1"/>
    <property type="molecule type" value="Genomic_DNA"/>
</dbReference>
<feature type="coiled-coil region" evidence="4">
    <location>
        <begin position="342"/>
        <end position="369"/>
    </location>
</feature>
<keyword evidence="4" id="KW-0175">Coiled coil</keyword>
<keyword evidence="5" id="KW-1133">Transmembrane helix</keyword>
<keyword evidence="5" id="KW-0812">Transmembrane</keyword>
<evidence type="ECO:0000256" key="4">
    <source>
        <dbReference type="SAM" id="Coils"/>
    </source>
</evidence>